<evidence type="ECO:0000313" key="1">
    <source>
        <dbReference type="EMBL" id="MBT1702017.1"/>
    </source>
</evidence>
<accession>A0ABS5VKP6</accession>
<organism evidence="1 2">
    <name type="scientific">Chryseosolibacter indicus</name>
    <dbReference type="NCBI Taxonomy" id="2782351"/>
    <lineage>
        <taxon>Bacteria</taxon>
        <taxon>Pseudomonadati</taxon>
        <taxon>Bacteroidota</taxon>
        <taxon>Cytophagia</taxon>
        <taxon>Cytophagales</taxon>
        <taxon>Chryseotaleaceae</taxon>
        <taxon>Chryseosolibacter</taxon>
    </lineage>
</organism>
<proteinExistence type="predicted"/>
<reference evidence="1 2" key="1">
    <citation type="submission" date="2021-05" db="EMBL/GenBank/DDBJ databases">
        <title>A Polyphasic approach of four new species of the genus Ohtaekwangia: Ohtaekwangia histidinii sp. nov., Ohtaekwangia cretensis sp. nov., Ohtaekwangia indiensis sp. nov., Ohtaekwangia reichenbachii sp. nov. from diverse environment.</title>
        <authorList>
            <person name="Octaviana S."/>
        </authorList>
    </citation>
    <scope>NUCLEOTIDE SEQUENCE [LARGE SCALE GENOMIC DNA]</scope>
    <source>
        <strain evidence="1 2">PWU20</strain>
    </source>
</reference>
<name>A0ABS5VKP6_9BACT</name>
<dbReference type="EMBL" id="JAHESD010000003">
    <property type="protein sequence ID" value="MBT1702017.1"/>
    <property type="molecule type" value="Genomic_DNA"/>
</dbReference>
<gene>
    <name evidence="1" type="ORF">KK060_01925</name>
</gene>
<protein>
    <submittedName>
        <fullName evidence="1">Uncharacterized protein</fullName>
    </submittedName>
</protein>
<sequence>MATLRVKSPIEGFSGSIGKFVIKRVGNRTILAHKPKKTGKQSEKQKQNRLKFKAASAYAKQILKDPQKKAYYLQKAKKLNLTNAYTAVITDYKRKGEIKEINTSKQQGKAEHTIKVKVFKKHFAINKVRVTVCNDCDKPIITNLAMRKGIDEFVFIMPSSVELKPNYKIKATIEDYAWNEVVKEVII</sequence>
<evidence type="ECO:0000313" key="2">
    <source>
        <dbReference type="Proteomes" id="UP000772618"/>
    </source>
</evidence>
<dbReference type="Proteomes" id="UP000772618">
    <property type="component" value="Unassembled WGS sequence"/>
</dbReference>
<comment type="caution">
    <text evidence="1">The sequence shown here is derived from an EMBL/GenBank/DDBJ whole genome shotgun (WGS) entry which is preliminary data.</text>
</comment>
<dbReference type="RefSeq" id="WP_254151712.1">
    <property type="nucleotide sequence ID" value="NZ_JAHESD010000003.1"/>
</dbReference>
<keyword evidence="2" id="KW-1185">Reference proteome</keyword>